<keyword evidence="3" id="KW-1185">Reference proteome</keyword>
<sequence length="77" mass="8106">MTHIPPGIVHTHIPPGLMGLVKETQAMASKSEGRMALVLEKVAVGAVILTGVVAAVHAAKEVMRMFDKPGHHHGPGR</sequence>
<dbReference type="Proteomes" id="UP000676565">
    <property type="component" value="Unassembled WGS sequence"/>
</dbReference>
<comment type="caution">
    <text evidence="2">The sequence shown here is derived from an EMBL/GenBank/DDBJ whole genome shotgun (WGS) entry which is preliminary data.</text>
</comment>
<accession>A0ABS5BPI9</accession>
<evidence type="ECO:0000256" key="1">
    <source>
        <dbReference type="SAM" id="Phobius"/>
    </source>
</evidence>
<dbReference type="RefSeq" id="WP_210653459.1">
    <property type="nucleotide sequence ID" value="NZ_JAGKQQ010000001.1"/>
</dbReference>
<evidence type="ECO:0000313" key="3">
    <source>
        <dbReference type="Proteomes" id="UP000676565"/>
    </source>
</evidence>
<evidence type="ECO:0000313" key="2">
    <source>
        <dbReference type="EMBL" id="MBP3955377.1"/>
    </source>
</evidence>
<proteinExistence type="predicted"/>
<keyword evidence="1" id="KW-0472">Membrane</keyword>
<keyword evidence="1" id="KW-1133">Transmembrane helix</keyword>
<gene>
    <name evidence="2" type="ORF">J8F10_08800</name>
</gene>
<keyword evidence="1" id="KW-0812">Transmembrane</keyword>
<name>A0ABS5BPI9_9BACT</name>
<organism evidence="2 3">
    <name type="scientific">Gemmata palustris</name>
    <dbReference type="NCBI Taxonomy" id="2822762"/>
    <lineage>
        <taxon>Bacteria</taxon>
        <taxon>Pseudomonadati</taxon>
        <taxon>Planctomycetota</taxon>
        <taxon>Planctomycetia</taxon>
        <taxon>Gemmatales</taxon>
        <taxon>Gemmataceae</taxon>
        <taxon>Gemmata</taxon>
    </lineage>
</organism>
<protein>
    <submittedName>
        <fullName evidence="2">Uncharacterized protein</fullName>
    </submittedName>
</protein>
<reference evidence="2 3" key="1">
    <citation type="submission" date="2021-04" db="EMBL/GenBank/DDBJ databases">
        <authorList>
            <person name="Ivanova A."/>
        </authorList>
    </citation>
    <scope>NUCLEOTIDE SEQUENCE [LARGE SCALE GENOMIC DNA]</scope>
    <source>
        <strain evidence="2 3">G18</strain>
    </source>
</reference>
<dbReference type="EMBL" id="JAGKQQ010000001">
    <property type="protein sequence ID" value="MBP3955377.1"/>
    <property type="molecule type" value="Genomic_DNA"/>
</dbReference>
<feature type="transmembrane region" description="Helical" evidence="1">
    <location>
        <begin position="42"/>
        <end position="59"/>
    </location>
</feature>